<reference evidence="1 2" key="1">
    <citation type="submission" date="2015-01" db="EMBL/GenBank/DDBJ databases">
        <authorList>
            <person name="Xiang T."/>
            <person name="Song Y."/>
            <person name="Huang L."/>
            <person name="Wang B."/>
            <person name="Wu P."/>
        </authorList>
    </citation>
    <scope>NUCLEOTIDE SEQUENCE [LARGE SCALE GENOMIC DNA]</scope>
    <source>
        <strain evidence="1 2">Cc12</strain>
    </source>
</reference>
<dbReference type="AlphaFoldDB" id="A0A0B7HDR9"/>
<gene>
    <name evidence="1" type="ORF">CCAN12_640029</name>
</gene>
<protein>
    <submittedName>
        <fullName evidence="1">Uncharacterized protein</fullName>
    </submittedName>
</protein>
<evidence type="ECO:0000313" key="2">
    <source>
        <dbReference type="Proteomes" id="UP000044026"/>
    </source>
</evidence>
<evidence type="ECO:0000313" key="1">
    <source>
        <dbReference type="EMBL" id="CEN36052.1"/>
    </source>
</evidence>
<accession>A0A0B7HDR9</accession>
<organism evidence="1 2">
    <name type="scientific">Capnocytophaga canimorsus</name>
    <dbReference type="NCBI Taxonomy" id="28188"/>
    <lineage>
        <taxon>Bacteria</taxon>
        <taxon>Pseudomonadati</taxon>
        <taxon>Bacteroidota</taxon>
        <taxon>Flavobacteriia</taxon>
        <taxon>Flavobacteriales</taxon>
        <taxon>Flavobacteriaceae</taxon>
        <taxon>Capnocytophaga</taxon>
    </lineage>
</organism>
<sequence length="55" mass="6705">MIQKQIDRIRTTETSPKNTKLYFSILLETKDLIQSSMNLIMLFDEFQHEFQKRVR</sequence>
<dbReference type="EMBL" id="CDOE01000061">
    <property type="protein sequence ID" value="CEN36052.1"/>
    <property type="molecule type" value="Genomic_DNA"/>
</dbReference>
<proteinExistence type="predicted"/>
<dbReference type="Proteomes" id="UP000044026">
    <property type="component" value="Unassembled WGS sequence"/>
</dbReference>
<name>A0A0B7HDR9_9FLAO</name>